<accession>A0ABQ6HHZ4</accession>
<dbReference type="EMBL" id="BSSV01000010">
    <property type="protein sequence ID" value="GLX87324.1"/>
    <property type="molecule type" value="Genomic_DNA"/>
</dbReference>
<dbReference type="InterPro" id="IPR002347">
    <property type="entry name" value="SDR_fam"/>
</dbReference>
<dbReference type="InterPro" id="IPR051911">
    <property type="entry name" value="SDR_oxidoreductase"/>
</dbReference>
<dbReference type="PANTHER" id="PTHR43976">
    <property type="entry name" value="SHORT CHAIN DEHYDROGENASE"/>
    <property type="match status" value="1"/>
</dbReference>
<dbReference type="CDD" id="cd05374">
    <property type="entry name" value="17beta-HSD-like_SDR_c"/>
    <property type="match status" value="1"/>
</dbReference>
<proteinExistence type="inferred from homology"/>
<evidence type="ECO:0000256" key="3">
    <source>
        <dbReference type="RuleBase" id="RU000363"/>
    </source>
</evidence>
<dbReference type="InterPro" id="IPR036291">
    <property type="entry name" value="NAD(P)-bd_dom_sf"/>
</dbReference>
<evidence type="ECO:0000313" key="5">
    <source>
        <dbReference type="Proteomes" id="UP001157134"/>
    </source>
</evidence>
<organism evidence="4 5">
    <name type="scientific">Thalassotalea loyana</name>
    <dbReference type="NCBI Taxonomy" id="280483"/>
    <lineage>
        <taxon>Bacteria</taxon>
        <taxon>Pseudomonadati</taxon>
        <taxon>Pseudomonadota</taxon>
        <taxon>Gammaproteobacteria</taxon>
        <taxon>Alteromonadales</taxon>
        <taxon>Colwelliaceae</taxon>
        <taxon>Thalassotalea</taxon>
    </lineage>
</organism>
<dbReference type="Gene3D" id="3.40.50.720">
    <property type="entry name" value="NAD(P)-binding Rossmann-like Domain"/>
    <property type="match status" value="1"/>
</dbReference>
<keyword evidence="5" id="KW-1185">Reference proteome</keyword>
<evidence type="ECO:0000256" key="2">
    <source>
        <dbReference type="ARBA" id="ARBA00023002"/>
    </source>
</evidence>
<dbReference type="SUPFAM" id="SSF51735">
    <property type="entry name" value="NAD(P)-binding Rossmann-fold domains"/>
    <property type="match status" value="1"/>
</dbReference>
<gene>
    <name evidence="4" type="ORF">tloyanaT_35770</name>
</gene>
<sequence>MNKTVLITGTSSGFGKLAVKKFQAEGWNVIATMRTPEKEQALSQLENLLLLKLDVTDKRSITKAVSDGISHFGKIDVLVNNAGFGLQGIFEYTTDAQMRRQFDVNVFGLVSTTQALLPHFRANECGVIVNVASIAGRVAFPFTTFYHASKFAVEGLTESLQYELMPFGIRVKLIEPGAFDTKINSNSVWAIGESGNPYLNKLDVAKTTMQGMAAASKQDPEEVSDAIFTAATDDSDILRYPVGGDAFQIFESRVKMSDTEFKNMMKMNLGI</sequence>
<reference evidence="4 5" key="1">
    <citation type="submission" date="2023-03" db="EMBL/GenBank/DDBJ databases">
        <title>Thalassotalea loyana LMG 22536T draft genome sequence.</title>
        <authorList>
            <person name="Sawabe T."/>
        </authorList>
    </citation>
    <scope>NUCLEOTIDE SEQUENCE [LARGE SCALE GENOMIC DNA]</scope>
    <source>
        <strain evidence="4 5">LMG 22536</strain>
    </source>
</reference>
<dbReference type="RefSeq" id="WP_284301292.1">
    <property type="nucleotide sequence ID" value="NZ_BSSV01000010.1"/>
</dbReference>
<dbReference type="Pfam" id="PF00106">
    <property type="entry name" value="adh_short"/>
    <property type="match status" value="1"/>
</dbReference>
<comment type="similarity">
    <text evidence="1 3">Belongs to the short-chain dehydrogenases/reductases (SDR) family.</text>
</comment>
<comment type="caution">
    <text evidence="4">The sequence shown here is derived from an EMBL/GenBank/DDBJ whole genome shotgun (WGS) entry which is preliminary data.</text>
</comment>
<dbReference type="PRINTS" id="PR00081">
    <property type="entry name" value="GDHRDH"/>
</dbReference>
<dbReference type="PANTHER" id="PTHR43976:SF16">
    <property type="entry name" value="SHORT-CHAIN DEHYDROGENASE_REDUCTASE FAMILY PROTEIN"/>
    <property type="match status" value="1"/>
</dbReference>
<dbReference type="Proteomes" id="UP001157134">
    <property type="component" value="Unassembled WGS sequence"/>
</dbReference>
<name>A0ABQ6HHZ4_9GAMM</name>
<protein>
    <submittedName>
        <fullName evidence="4">Short-chain dehydrogenase/reductase</fullName>
    </submittedName>
</protein>
<dbReference type="PRINTS" id="PR00080">
    <property type="entry name" value="SDRFAMILY"/>
</dbReference>
<keyword evidence="2" id="KW-0560">Oxidoreductase</keyword>
<evidence type="ECO:0000313" key="4">
    <source>
        <dbReference type="EMBL" id="GLX87324.1"/>
    </source>
</evidence>
<evidence type="ECO:0000256" key="1">
    <source>
        <dbReference type="ARBA" id="ARBA00006484"/>
    </source>
</evidence>